<dbReference type="SUPFAM" id="SSF57701">
    <property type="entry name" value="Zn2/Cys6 DNA-binding domain"/>
    <property type="match status" value="1"/>
</dbReference>
<dbReference type="PANTHER" id="PTHR47655:SF2">
    <property type="entry name" value="QUINIC ACID UTILIZATION ACTIVATOR"/>
    <property type="match status" value="1"/>
</dbReference>
<feature type="compositionally biased region" description="Low complexity" evidence="1">
    <location>
        <begin position="187"/>
        <end position="200"/>
    </location>
</feature>
<accession>A0ABQ0MA05</accession>
<gene>
    <name evidence="3" type="ORF">MCHLO_16391</name>
</gene>
<feature type="region of interest" description="Disordered" evidence="1">
    <location>
        <begin position="215"/>
        <end position="263"/>
    </location>
</feature>
<dbReference type="CDD" id="cd00067">
    <property type="entry name" value="GAL4"/>
    <property type="match status" value="1"/>
</dbReference>
<evidence type="ECO:0000259" key="2">
    <source>
        <dbReference type="PROSITE" id="PS50048"/>
    </source>
</evidence>
<dbReference type="PANTHER" id="PTHR47655">
    <property type="entry name" value="QUINIC ACID UTILIZATION ACTIVATOR"/>
    <property type="match status" value="1"/>
</dbReference>
<sequence length="413" mass="44341">MDSAFLRVSFSSTFSLSLRPPSLFTPSVASAAVQAFALLSMPPRKESSLPPSLIPHLYDGPQDPEDSPTGSPPSNQPTLDPSGLPHGYLPPPHTLAPARAFPAYDPGVQDPSAAGPSSTHRADPILHPPARYPPPMYPGAHSLPPPIRRREGEPGSSSLGGHPYPGDPPYALPQPIYRRATEPSNYPSTQSPSSFTSSSQGIVLPPIAVLAPPALAGSEWPGYAPREGEGAAPIHARLPSHSPESVGSEERRLPEEAEPPRAPSSKKILIACDFCRRRKLRCDGNRPVCSNCRQRGTSCSYRDGPKRRGPGKAKGAQTKKRAPKSRAKAASAEAPRRVFDEQPPAGPSSSRPMFEEGSSRSRQPLYEEGPSRQGFRGTESPPRTASTTGSKNEDEDDDDYSDGTGDYMDERRR</sequence>
<dbReference type="InterPro" id="IPR020448">
    <property type="entry name" value="Maltose_ferment_reg_DNA-bd"/>
</dbReference>
<evidence type="ECO:0000256" key="1">
    <source>
        <dbReference type="SAM" id="MobiDB-lite"/>
    </source>
</evidence>
<feature type="region of interest" description="Disordered" evidence="1">
    <location>
        <begin position="283"/>
        <end position="413"/>
    </location>
</feature>
<feature type="compositionally biased region" description="Basic residues" evidence="1">
    <location>
        <begin position="305"/>
        <end position="327"/>
    </location>
</feature>
<feature type="compositionally biased region" description="Pro residues" evidence="1">
    <location>
        <begin position="126"/>
        <end position="137"/>
    </location>
</feature>
<name>A0ABQ0MA05_MYCCL</name>
<feature type="domain" description="Zn(2)-C6 fungal-type" evidence="2">
    <location>
        <begin position="271"/>
        <end position="301"/>
    </location>
</feature>
<dbReference type="InterPro" id="IPR036864">
    <property type="entry name" value="Zn2-C6_fun-type_DNA-bd_sf"/>
</dbReference>
<dbReference type="PROSITE" id="PS50048">
    <property type="entry name" value="ZN2_CY6_FUNGAL_2"/>
    <property type="match status" value="1"/>
</dbReference>
<evidence type="ECO:0000313" key="3">
    <source>
        <dbReference type="EMBL" id="GAT60215.1"/>
    </source>
</evidence>
<feature type="compositionally biased region" description="Polar residues" evidence="1">
    <location>
        <begin position="381"/>
        <end position="390"/>
    </location>
</feature>
<organism evidence="3 4">
    <name type="scientific">Mycena chlorophos</name>
    <name type="common">Agaric fungus</name>
    <name type="synonym">Agaricus chlorophos</name>
    <dbReference type="NCBI Taxonomy" id="658473"/>
    <lineage>
        <taxon>Eukaryota</taxon>
        <taxon>Fungi</taxon>
        <taxon>Dikarya</taxon>
        <taxon>Basidiomycota</taxon>
        <taxon>Agaricomycotina</taxon>
        <taxon>Agaricomycetes</taxon>
        <taxon>Agaricomycetidae</taxon>
        <taxon>Agaricales</taxon>
        <taxon>Marasmiineae</taxon>
        <taxon>Mycenaceae</taxon>
        <taxon>Mycena</taxon>
    </lineage>
</organism>
<feature type="compositionally biased region" description="Polar residues" evidence="1">
    <location>
        <begin position="291"/>
        <end position="300"/>
    </location>
</feature>
<dbReference type="EMBL" id="DF849942">
    <property type="protein sequence ID" value="GAT60215.1"/>
    <property type="molecule type" value="Genomic_DNA"/>
</dbReference>
<evidence type="ECO:0000313" key="4">
    <source>
        <dbReference type="Proteomes" id="UP000815677"/>
    </source>
</evidence>
<protein>
    <recommendedName>
        <fullName evidence="2">Zn(2)-C6 fungal-type domain-containing protein</fullName>
    </recommendedName>
</protein>
<dbReference type="PRINTS" id="PR00054">
    <property type="entry name" value="FUNGALZNCYS"/>
</dbReference>
<dbReference type="Gene3D" id="4.10.240.10">
    <property type="entry name" value="Zn(2)-C6 fungal-type DNA-binding domain"/>
    <property type="match status" value="1"/>
</dbReference>
<proteinExistence type="predicted"/>
<dbReference type="Pfam" id="PF00172">
    <property type="entry name" value="Zn_clus"/>
    <property type="match status" value="1"/>
</dbReference>
<feature type="region of interest" description="Disordered" evidence="1">
    <location>
        <begin position="43"/>
        <end position="200"/>
    </location>
</feature>
<dbReference type="Proteomes" id="UP000815677">
    <property type="component" value="Unassembled WGS sequence"/>
</dbReference>
<feature type="compositionally biased region" description="Basic and acidic residues" evidence="1">
    <location>
        <begin position="248"/>
        <end position="259"/>
    </location>
</feature>
<dbReference type="InterPro" id="IPR001138">
    <property type="entry name" value="Zn2Cys6_DnaBD"/>
</dbReference>
<reference evidence="3" key="1">
    <citation type="submission" date="2014-09" db="EMBL/GenBank/DDBJ databases">
        <title>Genome sequence of the luminous mushroom Mycena chlorophos for searching fungal bioluminescence genes.</title>
        <authorList>
            <person name="Tanaka Y."/>
            <person name="Kasuga D."/>
            <person name="Oba Y."/>
            <person name="Hase S."/>
            <person name="Sato K."/>
            <person name="Oba Y."/>
            <person name="Sakakibara Y."/>
        </authorList>
    </citation>
    <scope>NUCLEOTIDE SEQUENCE</scope>
</reference>
<keyword evidence="4" id="KW-1185">Reference proteome</keyword>
<dbReference type="SMART" id="SM00066">
    <property type="entry name" value="GAL4"/>
    <property type="match status" value="1"/>
</dbReference>
<dbReference type="PROSITE" id="PS00463">
    <property type="entry name" value="ZN2_CY6_FUNGAL_1"/>
    <property type="match status" value="1"/>
</dbReference>
<dbReference type="InterPro" id="IPR052783">
    <property type="entry name" value="Metabolic/Drug-Res_Regulator"/>
</dbReference>